<dbReference type="SMART" id="SM00369">
    <property type="entry name" value="LRR_TYP"/>
    <property type="match status" value="4"/>
</dbReference>
<dbReference type="Gene3D" id="3.80.10.10">
    <property type="entry name" value="Ribonuclease Inhibitor"/>
    <property type="match status" value="1"/>
</dbReference>
<sequence>MARVSAEILDDDEEIDTASFMLDAVGLDYIDFLDDERILTRENVEKNFHILGKMVDSRTFRSAPYFVIGYFILITGAKMSEKLRNEILYAAKWEHEEGLWFSKDFEALRKICLKDFREKIKNHKPNQLSRPIKLKNYSNLDQTKCLYSPDDFKSVLKSTRADKIRHIKLDGWSLNTIPDEIFNMNKLESLSMEFNNISDIPENITELHLLKYLNLQYNKITTLPDSISNIPSLEYLDLSYNSFNSIPKTIENMKSVQILGFDNNNISDLSSLDIKKLVNLKSLYLRKNKIKKILEKLKPEEGKKTDPRSGSTSLTRSLFSKALRSSKIFEVKKDDQKVTSLELILDKSKVYDLFGSFLAVSSKNEITFKKPYKFKDSYLITNDTKEKLQPFLEKKNLLQRNIVRTKQLKQILGIKLDFIEIAETLFRNFAKEHPSPKSSKRAIHFKKPQFNTKRIVIGAVSTIAILLIVFGLVQPFLSSSQTVVIQKYDLVKIDYQIWESDASKNYNVFNPSFDDTIWITMIPITENSTSGLILGLYDNLLGKQKYYESDLIWLDKCIDQDRNGIDDLSGRSALSFGNSTDLHFNTYLMIKFNVLDVQKM</sequence>
<evidence type="ECO:0000256" key="3">
    <source>
        <dbReference type="SAM" id="Phobius"/>
    </source>
</evidence>
<dbReference type="PROSITE" id="PS51450">
    <property type="entry name" value="LRR"/>
    <property type="match status" value="4"/>
</dbReference>
<feature type="transmembrane region" description="Helical" evidence="3">
    <location>
        <begin position="455"/>
        <end position="477"/>
    </location>
</feature>
<evidence type="ECO:0000256" key="2">
    <source>
        <dbReference type="ARBA" id="ARBA00022737"/>
    </source>
</evidence>
<reference evidence="4" key="1">
    <citation type="journal article" date="2015" name="Nature">
        <title>Complex archaea that bridge the gap between prokaryotes and eukaryotes.</title>
        <authorList>
            <person name="Spang A."/>
            <person name="Saw J.H."/>
            <person name="Jorgensen S.L."/>
            <person name="Zaremba-Niedzwiedzka K."/>
            <person name="Martijn J."/>
            <person name="Lind A.E."/>
            <person name="van Eijk R."/>
            <person name="Schleper C."/>
            <person name="Guy L."/>
            <person name="Ettema T.J."/>
        </authorList>
    </citation>
    <scope>NUCLEOTIDE SEQUENCE</scope>
</reference>
<organism evidence="4">
    <name type="scientific">marine sediment metagenome</name>
    <dbReference type="NCBI Taxonomy" id="412755"/>
    <lineage>
        <taxon>unclassified sequences</taxon>
        <taxon>metagenomes</taxon>
        <taxon>ecological metagenomes</taxon>
    </lineage>
</organism>
<gene>
    <name evidence="4" type="ORF">LCGC14_0869210</name>
</gene>
<evidence type="ECO:0000313" key="4">
    <source>
        <dbReference type="EMBL" id="KKN26992.1"/>
    </source>
</evidence>
<keyword evidence="3" id="KW-0812">Transmembrane</keyword>
<dbReference type="InterPro" id="IPR050216">
    <property type="entry name" value="LRR_domain-containing"/>
</dbReference>
<evidence type="ECO:0000256" key="1">
    <source>
        <dbReference type="ARBA" id="ARBA00022614"/>
    </source>
</evidence>
<name>A0A0F9PQU7_9ZZZZ</name>
<dbReference type="InterPro" id="IPR032675">
    <property type="entry name" value="LRR_dom_sf"/>
</dbReference>
<dbReference type="InterPro" id="IPR001611">
    <property type="entry name" value="Leu-rich_rpt"/>
</dbReference>
<dbReference type="SUPFAM" id="SSF52058">
    <property type="entry name" value="L domain-like"/>
    <property type="match status" value="1"/>
</dbReference>
<dbReference type="AlphaFoldDB" id="A0A0F9PQU7"/>
<dbReference type="SMART" id="SM00365">
    <property type="entry name" value="LRR_SD22"/>
    <property type="match status" value="3"/>
</dbReference>
<accession>A0A0F9PQU7</accession>
<dbReference type="PANTHER" id="PTHR48051:SF1">
    <property type="entry name" value="RAS SUPPRESSOR PROTEIN 1"/>
    <property type="match status" value="1"/>
</dbReference>
<keyword evidence="2" id="KW-0677">Repeat</keyword>
<comment type="caution">
    <text evidence="4">The sequence shown here is derived from an EMBL/GenBank/DDBJ whole genome shotgun (WGS) entry which is preliminary data.</text>
</comment>
<dbReference type="GO" id="GO:0005737">
    <property type="term" value="C:cytoplasm"/>
    <property type="evidence" value="ECO:0007669"/>
    <property type="project" value="TreeGrafter"/>
</dbReference>
<dbReference type="InterPro" id="IPR003591">
    <property type="entry name" value="Leu-rich_rpt_typical-subtyp"/>
</dbReference>
<protein>
    <submittedName>
        <fullName evidence="4">Uncharacterized protein</fullName>
    </submittedName>
</protein>
<dbReference type="Pfam" id="PF13855">
    <property type="entry name" value="LRR_8"/>
    <property type="match status" value="1"/>
</dbReference>
<dbReference type="PANTHER" id="PTHR48051">
    <property type="match status" value="1"/>
</dbReference>
<dbReference type="EMBL" id="LAZR01002677">
    <property type="protein sequence ID" value="KKN26992.1"/>
    <property type="molecule type" value="Genomic_DNA"/>
</dbReference>
<keyword evidence="1" id="KW-0433">Leucine-rich repeat</keyword>
<dbReference type="SMART" id="SM00364">
    <property type="entry name" value="LRR_BAC"/>
    <property type="match status" value="3"/>
</dbReference>
<keyword evidence="3" id="KW-0472">Membrane</keyword>
<keyword evidence="3" id="KW-1133">Transmembrane helix</keyword>
<proteinExistence type="predicted"/>